<evidence type="ECO:0000313" key="3">
    <source>
        <dbReference type="Proteomes" id="UP000831485"/>
    </source>
</evidence>
<dbReference type="InterPro" id="IPR004843">
    <property type="entry name" value="Calcineurin-like_PHP"/>
</dbReference>
<feature type="domain" description="Calcineurin-like phosphoesterase" evidence="1">
    <location>
        <begin position="1"/>
        <end position="116"/>
    </location>
</feature>
<accession>A0ABY4LE87</accession>
<proteinExistence type="predicted"/>
<sequence length="409" mass="45728">MKLAILSDTHFGDHHCTLVTPDLAVGPKFDQFMTAVGIDNDYLVLAGDILDFSISEYEQAYRVANVFFDHIKKNNIAREIIYIAGNHDSDIWHIMQHQRSVINKISAGKLPEPYIHSVPGIIDDRASKGQFSLFNVKPQPGPGPRYGGMFLDNITAPPTVFNFVYPNLYIATDRETVLVTHGQFLENYWSFLGEIAVKIAYDDLKLGEVDTKEMMEMNFPLNQLACTGVGQAGVLTKVVRMVEDDVKKGDLKRVEKYLNRLEKYVDAATDLPWWKEFIFDKVVASAKDGLLDSLKNAKDTRFNENFIHSPDVKQRFKRFYDASLLEIGTINEASPVAIPAPTRVIFGHTHQPTAWADPKAPKLDSVSSASPKRMTLHNTGGWLMAGGDFCGAEVFTYQTGTGFASVRIS</sequence>
<dbReference type="SUPFAM" id="SSF56300">
    <property type="entry name" value="Metallo-dependent phosphatases"/>
    <property type="match status" value="1"/>
</dbReference>
<dbReference type="InterPro" id="IPR029052">
    <property type="entry name" value="Metallo-depent_PP-like"/>
</dbReference>
<dbReference type="Proteomes" id="UP000831485">
    <property type="component" value="Chromosome"/>
</dbReference>
<reference evidence="2" key="1">
    <citation type="submission" date="2022-04" db="EMBL/GenBank/DDBJ databases">
        <authorList>
            <person name="Liu G."/>
        </authorList>
    </citation>
    <scope>NUCLEOTIDE SEQUENCE</scope>
    <source>
        <strain evidence="2">RG22</strain>
    </source>
</reference>
<gene>
    <name evidence="2" type="ORF">M1B72_15140</name>
</gene>
<dbReference type="Gene3D" id="3.60.21.10">
    <property type="match status" value="1"/>
</dbReference>
<dbReference type="Pfam" id="PF00149">
    <property type="entry name" value="Metallophos"/>
    <property type="match status" value="1"/>
</dbReference>
<dbReference type="RefSeq" id="WP_248646464.1">
    <property type="nucleotide sequence ID" value="NZ_CP096574.1"/>
</dbReference>
<keyword evidence="3" id="KW-1185">Reference proteome</keyword>
<name>A0ABY4LE87_9BACT</name>
<dbReference type="EMBL" id="CP096574">
    <property type="protein sequence ID" value="UPU34777.1"/>
    <property type="molecule type" value="Genomic_DNA"/>
</dbReference>
<protein>
    <submittedName>
        <fullName evidence="2">Metallophosphoesterase</fullName>
    </submittedName>
</protein>
<evidence type="ECO:0000259" key="1">
    <source>
        <dbReference type="Pfam" id="PF00149"/>
    </source>
</evidence>
<evidence type="ECO:0000313" key="2">
    <source>
        <dbReference type="EMBL" id="UPU34777.1"/>
    </source>
</evidence>
<organism evidence="2 3">
    <name type="scientific">Geomonas paludis</name>
    <dbReference type="NCBI Taxonomy" id="2740185"/>
    <lineage>
        <taxon>Bacteria</taxon>
        <taxon>Pseudomonadati</taxon>
        <taxon>Thermodesulfobacteriota</taxon>
        <taxon>Desulfuromonadia</taxon>
        <taxon>Geobacterales</taxon>
        <taxon>Geobacteraceae</taxon>
        <taxon>Geomonas</taxon>
    </lineage>
</organism>